<sequence length="145" mass="16534">MPLAPDTTLEPGEVYNLVPDLAGLLGNPLVPSKIVRQEGCKRKKIKIVVTREQLELLKSATKLRSREDGVRLSGRFRLEPPKWQPSLAIVLLNDGILDFYLSLQRHLYIFKNSRTDYSVLYIMGIHRLESSINLKIQHPCIITSE</sequence>
<name>A0A498JWD6_MALDO</name>
<dbReference type="EMBL" id="RDQH01000331">
    <property type="protein sequence ID" value="RXH99495.1"/>
    <property type="molecule type" value="Genomic_DNA"/>
</dbReference>
<protein>
    <submittedName>
        <fullName evidence="1">Uncharacterized protein</fullName>
    </submittedName>
</protein>
<dbReference type="AlphaFoldDB" id="A0A498JWD6"/>
<reference evidence="1 2" key="1">
    <citation type="submission" date="2018-10" db="EMBL/GenBank/DDBJ databases">
        <title>A high-quality apple genome assembly.</title>
        <authorList>
            <person name="Hu J."/>
        </authorList>
    </citation>
    <scope>NUCLEOTIDE SEQUENCE [LARGE SCALE GENOMIC DNA]</scope>
    <source>
        <strain evidence="2">cv. HFTH1</strain>
        <tissue evidence="1">Young leaf</tissue>
    </source>
</reference>
<accession>A0A498JWD6</accession>
<organism evidence="1 2">
    <name type="scientific">Malus domestica</name>
    <name type="common">Apple</name>
    <name type="synonym">Pyrus malus</name>
    <dbReference type="NCBI Taxonomy" id="3750"/>
    <lineage>
        <taxon>Eukaryota</taxon>
        <taxon>Viridiplantae</taxon>
        <taxon>Streptophyta</taxon>
        <taxon>Embryophyta</taxon>
        <taxon>Tracheophyta</taxon>
        <taxon>Spermatophyta</taxon>
        <taxon>Magnoliopsida</taxon>
        <taxon>eudicotyledons</taxon>
        <taxon>Gunneridae</taxon>
        <taxon>Pentapetalae</taxon>
        <taxon>rosids</taxon>
        <taxon>fabids</taxon>
        <taxon>Rosales</taxon>
        <taxon>Rosaceae</taxon>
        <taxon>Amygdaloideae</taxon>
        <taxon>Maleae</taxon>
        <taxon>Malus</taxon>
    </lineage>
</organism>
<evidence type="ECO:0000313" key="2">
    <source>
        <dbReference type="Proteomes" id="UP000290289"/>
    </source>
</evidence>
<comment type="caution">
    <text evidence="1">The sequence shown here is derived from an EMBL/GenBank/DDBJ whole genome shotgun (WGS) entry which is preliminary data.</text>
</comment>
<dbReference type="Proteomes" id="UP000290289">
    <property type="component" value="Chromosome 5"/>
</dbReference>
<evidence type="ECO:0000313" key="1">
    <source>
        <dbReference type="EMBL" id="RXH99495.1"/>
    </source>
</evidence>
<keyword evidence="2" id="KW-1185">Reference proteome</keyword>
<gene>
    <name evidence="1" type="ORF">DVH24_011820</name>
</gene>
<proteinExistence type="predicted"/>